<evidence type="ECO:0000313" key="2">
    <source>
        <dbReference type="EMBL" id="PIR06127.1"/>
    </source>
</evidence>
<evidence type="ECO:0000256" key="1">
    <source>
        <dbReference type="SAM" id="Phobius"/>
    </source>
</evidence>
<feature type="transmembrane region" description="Helical" evidence="1">
    <location>
        <begin position="20"/>
        <end position="37"/>
    </location>
</feature>
<keyword evidence="1" id="KW-0472">Membrane</keyword>
<accession>A0A2H0NB69</accession>
<proteinExistence type="predicted"/>
<dbReference type="EMBL" id="PCWR01000066">
    <property type="protein sequence ID" value="PIR06127.1"/>
    <property type="molecule type" value="Genomic_DNA"/>
</dbReference>
<keyword evidence="1" id="KW-0812">Transmembrane</keyword>
<protein>
    <submittedName>
        <fullName evidence="2">Uncharacterized protein</fullName>
    </submittedName>
</protein>
<dbReference type="AlphaFoldDB" id="A0A2H0NB69"/>
<organism evidence="2 3">
    <name type="scientific">Candidatus Jorgensenbacteria bacterium CG11_big_fil_rev_8_21_14_0_20_38_23</name>
    <dbReference type="NCBI Taxonomy" id="1974594"/>
    <lineage>
        <taxon>Bacteria</taxon>
        <taxon>Candidatus Joergenseniibacteriota</taxon>
    </lineage>
</organism>
<keyword evidence="1" id="KW-1133">Transmembrane helix</keyword>
<dbReference type="Proteomes" id="UP000228867">
    <property type="component" value="Unassembled WGS sequence"/>
</dbReference>
<comment type="caution">
    <text evidence="2">The sequence shown here is derived from an EMBL/GenBank/DDBJ whole genome shotgun (WGS) entry which is preliminary data.</text>
</comment>
<sequence length="162" mass="18319">MDDEKKKSSTHRLLDNKRTIFWLLTAGILIFLINSIGSCSGCSGGTEYRVPSSDEVLNIMPFYPYNVEMGKAVFFNLNGRWSRWIDASSPPGTYWRVISDRGHQIQFKDGTVIEVPPGEDGADSIPGGKREGFFRLKSLDGQPAKALIRLSRYGNFPRYQFF</sequence>
<name>A0A2H0NB69_9BACT</name>
<reference evidence="2 3" key="1">
    <citation type="submission" date="2017-09" db="EMBL/GenBank/DDBJ databases">
        <title>Depth-based differentiation of microbial function through sediment-hosted aquifers and enrichment of novel symbionts in the deep terrestrial subsurface.</title>
        <authorList>
            <person name="Probst A.J."/>
            <person name="Ladd B."/>
            <person name="Jarett J.K."/>
            <person name="Geller-Mcgrath D.E."/>
            <person name="Sieber C.M."/>
            <person name="Emerson J.B."/>
            <person name="Anantharaman K."/>
            <person name="Thomas B.C."/>
            <person name="Malmstrom R."/>
            <person name="Stieglmeier M."/>
            <person name="Klingl A."/>
            <person name="Woyke T."/>
            <person name="Ryan C.M."/>
            <person name="Banfield J.F."/>
        </authorList>
    </citation>
    <scope>NUCLEOTIDE SEQUENCE [LARGE SCALE GENOMIC DNA]</scope>
    <source>
        <strain evidence="2">CG11_big_fil_rev_8_21_14_0_20_38_23</strain>
    </source>
</reference>
<gene>
    <name evidence="2" type="ORF">COV54_03245</name>
</gene>
<evidence type="ECO:0000313" key="3">
    <source>
        <dbReference type="Proteomes" id="UP000228867"/>
    </source>
</evidence>